<accession>A0AAN7YAN8</accession>
<keyword evidence="2" id="KW-1185">Reference proteome</keyword>
<comment type="caution">
    <text evidence="1">The sequence shown here is derived from an EMBL/GenBank/DDBJ whole genome shotgun (WGS) entry which is preliminary data.</text>
</comment>
<protein>
    <submittedName>
        <fullName evidence="1">Uncharacterized protein</fullName>
    </submittedName>
</protein>
<evidence type="ECO:0000313" key="1">
    <source>
        <dbReference type="EMBL" id="KAK5091662.1"/>
    </source>
</evidence>
<gene>
    <name evidence="1" type="ORF">LTR05_001847</name>
</gene>
<dbReference type="EMBL" id="JAVRRJ010000001">
    <property type="protein sequence ID" value="KAK5091662.1"/>
    <property type="molecule type" value="Genomic_DNA"/>
</dbReference>
<name>A0AAN7YAN8_9EURO</name>
<proteinExistence type="predicted"/>
<dbReference type="Proteomes" id="UP001309876">
    <property type="component" value="Unassembled WGS sequence"/>
</dbReference>
<reference evidence="1 2" key="1">
    <citation type="submission" date="2023-08" db="EMBL/GenBank/DDBJ databases">
        <title>Black Yeasts Isolated from many extreme environments.</title>
        <authorList>
            <person name="Coleine C."/>
            <person name="Stajich J.E."/>
            <person name="Selbmann L."/>
        </authorList>
    </citation>
    <scope>NUCLEOTIDE SEQUENCE [LARGE SCALE GENOMIC DNA]</scope>
    <source>
        <strain evidence="1 2">CCFEE 5910</strain>
    </source>
</reference>
<sequence>METAVLLDGFLPEECGYEKGTSFECHAIAYDDPRAVFTDTQACISYLQGVQWRLLSPDTHETPLTKFPPPHNAEVGNPLIQEFAKQEATEENLYKISSHKAPSADSTPQIDWKFTGQYLRDMATSLESGIWPTDLKGERSLIPRLQIDEHGNLRWIGSEYDLDTGKGLKKRLLL</sequence>
<dbReference type="AlphaFoldDB" id="A0AAN7YAN8"/>
<evidence type="ECO:0000313" key="2">
    <source>
        <dbReference type="Proteomes" id="UP001309876"/>
    </source>
</evidence>
<organism evidence="1 2">
    <name type="scientific">Lithohypha guttulata</name>
    <dbReference type="NCBI Taxonomy" id="1690604"/>
    <lineage>
        <taxon>Eukaryota</taxon>
        <taxon>Fungi</taxon>
        <taxon>Dikarya</taxon>
        <taxon>Ascomycota</taxon>
        <taxon>Pezizomycotina</taxon>
        <taxon>Eurotiomycetes</taxon>
        <taxon>Chaetothyriomycetidae</taxon>
        <taxon>Chaetothyriales</taxon>
        <taxon>Trichomeriaceae</taxon>
        <taxon>Lithohypha</taxon>
    </lineage>
</organism>